<feature type="region of interest" description="Disordered" evidence="10">
    <location>
        <begin position="962"/>
        <end position="1006"/>
    </location>
</feature>
<comment type="similarity">
    <text evidence="2">Belongs to the ABC transporter superfamily. ABCC family. Conjugate transporter (TC 3.A.1.208) subfamily.</text>
</comment>
<dbReference type="InterPro" id="IPR036640">
    <property type="entry name" value="ABC1_TM_sf"/>
</dbReference>
<feature type="transmembrane region" description="Helical" evidence="11">
    <location>
        <begin position="1039"/>
        <end position="1063"/>
    </location>
</feature>
<evidence type="ECO:0000256" key="4">
    <source>
        <dbReference type="ARBA" id="ARBA00022692"/>
    </source>
</evidence>
<evidence type="ECO:0000313" key="15">
    <source>
        <dbReference type="Proteomes" id="UP000355283"/>
    </source>
</evidence>
<keyword evidence="8 11" id="KW-1133">Transmembrane helix</keyword>
<feature type="domain" description="ABC transmembrane type-1" evidence="13">
    <location>
        <begin position="186"/>
        <end position="470"/>
    </location>
</feature>
<feature type="compositionally biased region" description="Basic and acidic residues" evidence="10">
    <location>
        <begin position="816"/>
        <end position="828"/>
    </location>
</feature>
<keyword evidence="3" id="KW-0813">Transport</keyword>
<dbReference type="InterPro" id="IPR050173">
    <property type="entry name" value="ABC_transporter_C-like"/>
</dbReference>
<name>A0A4D9D5Z4_9STRA</name>
<dbReference type="EMBL" id="SDOX01000014">
    <property type="protein sequence ID" value="TFJ85403.1"/>
    <property type="molecule type" value="Genomic_DNA"/>
</dbReference>
<feature type="domain" description="ABC transmembrane type-1" evidence="13">
    <location>
        <begin position="1039"/>
        <end position="1322"/>
    </location>
</feature>
<dbReference type="InterPro" id="IPR027417">
    <property type="entry name" value="P-loop_NTPase"/>
</dbReference>
<dbReference type="SUPFAM" id="SSF52540">
    <property type="entry name" value="P-loop containing nucleoside triphosphate hydrolases"/>
    <property type="match status" value="2"/>
</dbReference>
<feature type="compositionally biased region" description="Basic and acidic residues" evidence="10">
    <location>
        <begin position="968"/>
        <end position="1006"/>
    </location>
</feature>
<evidence type="ECO:0000259" key="12">
    <source>
        <dbReference type="PROSITE" id="PS50893"/>
    </source>
</evidence>
<evidence type="ECO:0000256" key="2">
    <source>
        <dbReference type="ARBA" id="ARBA00009726"/>
    </source>
</evidence>
<dbReference type="CDD" id="cd18579">
    <property type="entry name" value="ABC_6TM_ABCC_D1"/>
    <property type="match status" value="1"/>
</dbReference>
<keyword evidence="9 11" id="KW-0472">Membrane</keyword>
<feature type="region of interest" description="Disordered" evidence="10">
    <location>
        <begin position="700"/>
        <end position="782"/>
    </location>
</feature>
<organism evidence="14 15">
    <name type="scientific">Nannochloropsis salina CCMP1776</name>
    <dbReference type="NCBI Taxonomy" id="1027361"/>
    <lineage>
        <taxon>Eukaryota</taxon>
        <taxon>Sar</taxon>
        <taxon>Stramenopiles</taxon>
        <taxon>Ochrophyta</taxon>
        <taxon>Eustigmatophyceae</taxon>
        <taxon>Eustigmatales</taxon>
        <taxon>Monodopsidaceae</taxon>
        <taxon>Microchloropsis</taxon>
        <taxon>Microchloropsis salina</taxon>
    </lineage>
</organism>
<feature type="region of interest" description="Disordered" evidence="10">
    <location>
        <begin position="802"/>
        <end position="853"/>
    </location>
</feature>
<dbReference type="InterPro" id="IPR044746">
    <property type="entry name" value="ABCC_6TM_D1"/>
</dbReference>
<dbReference type="Pfam" id="PF00664">
    <property type="entry name" value="ABC_membrane"/>
    <property type="match status" value="2"/>
</dbReference>
<dbReference type="FunFam" id="1.20.1560.10:FF:000013">
    <property type="entry name" value="ABC transporter C family member 2"/>
    <property type="match status" value="1"/>
</dbReference>
<dbReference type="InterPro" id="IPR003439">
    <property type="entry name" value="ABC_transporter-like_ATP-bd"/>
</dbReference>
<dbReference type="InterPro" id="IPR003593">
    <property type="entry name" value="AAA+_ATPase"/>
</dbReference>
<dbReference type="SMART" id="SM00382">
    <property type="entry name" value="AAA"/>
    <property type="match status" value="1"/>
</dbReference>
<keyword evidence="5" id="KW-0677">Repeat</keyword>
<feature type="transmembrane region" description="Helical" evidence="11">
    <location>
        <begin position="1145"/>
        <end position="1165"/>
    </location>
</feature>
<feature type="compositionally biased region" description="Basic and acidic residues" evidence="10">
    <location>
        <begin position="707"/>
        <end position="716"/>
    </location>
</feature>
<dbReference type="Gene3D" id="3.40.50.300">
    <property type="entry name" value="P-loop containing nucleotide triphosphate hydrolases"/>
    <property type="match status" value="2"/>
</dbReference>
<feature type="domain" description="ABC transporter" evidence="12">
    <location>
        <begin position="477"/>
        <end position="702"/>
    </location>
</feature>
<dbReference type="Pfam" id="PF00005">
    <property type="entry name" value="ABC_tran"/>
    <property type="match status" value="2"/>
</dbReference>
<dbReference type="PANTHER" id="PTHR24223">
    <property type="entry name" value="ATP-BINDING CASSETTE SUB-FAMILY C"/>
    <property type="match status" value="1"/>
</dbReference>
<evidence type="ECO:0000259" key="13">
    <source>
        <dbReference type="PROSITE" id="PS50929"/>
    </source>
</evidence>
<dbReference type="InterPro" id="IPR017871">
    <property type="entry name" value="ABC_transporter-like_CS"/>
</dbReference>
<evidence type="ECO:0000256" key="3">
    <source>
        <dbReference type="ARBA" id="ARBA00022448"/>
    </source>
</evidence>
<dbReference type="Proteomes" id="UP000355283">
    <property type="component" value="Unassembled WGS sequence"/>
</dbReference>
<dbReference type="PANTHER" id="PTHR24223:SF456">
    <property type="entry name" value="MULTIDRUG RESISTANCE-ASSOCIATED PROTEIN LETHAL(2)03659"/>
    <property type="match status" value="1"/>
</dbReference>
<evidence type="ECO:0000256" key="8">
    <source>
        <dbReference type="ARBA" id="ARBA00022989"/>
    </source>
</evidence>
<feature type="transmembrane region" description="Helical" evidence="11">
    <location>
        <begin position="1075"/>
        <end position="1096"/>
    </location>
</feature>
<reference evidence="14 15" key="1">
    <citation type="submission" date="2019-01" db="EMBL/GenBank/DDBJ databases">
        <title>Nuclear Genome Assembly of the Microalgal Biofuel strain Nannochloropsis salina CCMP1776.</title>
        <authorList>
            <person name="Hovde B."/>
        </authorList>
    </citation>
    <scope>NUCLEOTIDE SEQUENCE [LARGE SCALE GENOMIC DNA]</scope>
    <source>
        <strain evidence="14 15">CCMP1776</strain>
    </source>
</reference>
<dbReference type="GO" id="GO:0005524">
    <property type="term" value="F:ATP binding"/>
    <property type="evidence" value="ECO:0007669"/>
    <property type="project" value="UniProtKB-KW"/>
</dbReference>
<keyword evidence="6" id="KW-0547">Nucleotide-binding</keyword>
<dbReference type="GO" id="GO:0140359">
    <property type="term" value="F:ABC-type transporter activity"/>
    <property type="evidence" value="ECO:0007669"/>
    <property type="project" value="InterPro"/>
</dbReference>
<dbReference type="OrthoDB" id="6500128at2759"/>
<dbReference type="CDD" id="cd18580">
    <property type="entry name" value="ABC_6TM_ABCC_D2"/>
    <property type="match status" value="1"/>
</dbReference>
<feature type="compositionally biased region" description="Polar residues" evidence="10">
    <location>
        <begin position="756"/>
        <end position="766"/>
    </location>
</feature>
<feature type="region of interest" description="Disordered" evidence="10">
    <location>
        <begin position="1"/>
        <end position="57"/>
    </location>
</feature>
<evidence type="ECO:0000256" key="9">
    <source>
        <dbReference type="ARBA" id="ARBA00023136"/>
    </source>
</evidence>
<comment type="caution">
    <text evidence="14">The sequence shown here is derived from an EMBL/GenBank/DDBJ whole genome shotgun (WGS) entry which is preliminary data.</text>
</comment>
<dbReference type="PROSITE" id="PS00211">
    <property type="entry name" value="ABC_TRANSPORTER_1"/>
    <property type="match status" value="2"/>
</dbReference>
<feature type="transmembrane region" description="Helical" evidence="11">
    <location>
        <begin position="1171"/>
        <end position="1189"/>
    </location>
</feature>
<feature type="compositionally biased region" description="Basic and acidic residues" evidence="10">
    <location>
        <begin position="43"/>
        <end position="57"/>
    </location>
</feature>
<dbReference type="GO" id="GO:0016887">
    <property type="term" value="F:ATP hydrolysis activity"/>
    <property type="evidence" value="ECO:0007669"/>
    <property type="project" value="InterPro"/>
</dbReference>
<feature type="compositionally biased region" description="Polar residues" evidence="10">
    <location>
        <begin position="26"/>
        <end position="36"/>
    </location>
</feature>
<feature type="domain" description="ABC transporter" evidence="12">
    <location>
        <begin position="1261"/>
        <end position="1574"/>
    </location>
</feature>
<dbReference type="SUPFAM" id="SSF90123">
    <property type="entry name" value="ABC transporter transmembrane region"/>
    <property type="match status" value="2"/>
</dbReference>
<dbReference type="GO" id="GO:0016020">
    <property type="term" value="C:membrane"/>
    <property type="evidence" value="ECO:0007669"/>
    <property type="project" value="UniProtKB-SubCell"/>
</dbReference>
<evidence type="ECO:0000256" key="5">
    <source>
        <dbReference type="ARBA" id="ARBA00022737"/>
    </source>
</evidence>
<protein>
    <submittedName>
        <fullName evidence="14">Uncharacterized protein</fullName>
    </submittedName>
</protein>
<feature type="transmembrane region" description="Helical" evidence="11">
    <location>
        <begin position="202"/>
        <end position="220"/>
    </location>
</feature>
<evidence type="ECO:0000256" key="10">
    <source>
        <dbReference type="SAM" id="MobiDB-lite"/>
    </source>
</evidence>
<evidence type="ECO:0000256" key="6">
    <source>
        <dbReference type="ARBA" id="ARBA00022741"/>
    </source>
</evidence>
<keyword evidence="7" id="KW-0067">ATP-binding</keyword>
<dbReference type="InterPro" id="IPR011527">
    <property type="entry name" value="ABC1_TM_dom"/>
</dbReference>
<dbReference type="InterPro" id="IPR044726">
    <property type="entry name" value="ABCC_6TM_D2"/>
</dbReference>
<evidence type="ECO:0000256" key="1">
    <source>
        <dbReference type="ARBA" id="ARBA00004141"/>
    </source>
</evidence>
<evidence type="ECO:0000256" key="7">
    <source>
        <dbReference type="ARBA" id="ARBA00022840"/>
    </source>
</evidence>
<accession>A0A4D9D5Z4</accession>
<evidence type="ECO:0000256" key="11">
    <source>
        <dbReference type="SAM" id="Phobius"/>
    </source>
</evidence>
<proteinExistence type="inferred from homology"/>
<feature type="compositionally biased region" description="Polar residues" evidence="10">
    <location>
        <begin position="903"/>
        <end position="914"/>
    </location>
</feature>
<dbReference type="Gene3D" id="1.20.1560.10">
    <property type="entry name" value="ABC transporter type 1, transmembrane domain"/>
    <property type="match status" value="2"/>
</dbReference>
<sequence>MASTASGGLKATTHEGSMEGCDEEASTPSTLPSGNRSFFRRLNRGDSKQESFGGKEKEEAALEVALTAAEKEVSPKAKVERTRPPSYLEHASWWNILTFGWMNPVIKEGNKRLLTDMDMPALARRDQARHLKELVQSNWESEMKLHPDKPQLWLAMIKAFFPIQLPMYLPFVIVTTCKIVQAHIGIKGLIHVLDRGGPAREGYVYAGVIVFTGWVMLMLHHQVQFMGWRLGLAIRTSLECAIFRKILRMPLSSFSSQGAEGKEGDEVAPGKEEVVDAYKKTITMATVLNLATTDVERFQPVATTSHYLVLAPFEILAIMWCGVHETGLPFLIGMLALLLLIPIQGRVAKVLQDYGKRASQLTDQRVRLTKQAIQGARTIKMSGWEVLLEKRIKEARAVEMRVLIAAGLVRGIHEGIYFFSPVLVGAVTFLTDWGLGSQLDAGRVFSTLTLFNILQWDVVNFGGKAMQSLGEVWVSLGRLEHLLRMPELPSYRLEISFDAPVGKILGLAGPVGSGKSTLLLALLGELGEYDPKVVNIGRSCLAYASQEPWILTGSVRENILMGRPYDHVKYLAVLRAACLKPDLLQWDHADYTVIGDRGVNMSGGQRARIGLARMAYGAASLYLIDDALSALDPKVGRRVFSRLICGLLKGSTRILATHQLQYLLEEEEVPKVLFINRGKVRGQGTMQELLAQGFFPDANLDVGPSPRHGDDDHRDSSVSGLVKKKEDEETVESPTSMAVVKKSKGPRNLPPFMPTRTMSTFSANDGDSSDHDSPGVIEANDGPVLLSSKPTSLTGRIFQGILSLRTPHRSGSDQSDSSRGRSSSRDTAVEMGSKKRGASIQSQALLSDTSVTRTRRTTSALKVVMPNLEFSQDGGMQDILSDEDSDTSESGKDEFNFHHQHARPSSPSNLQTSGDSRDRLLSQVLSIKEEEEESSEDEEEDNDGERLLGPVIASTAAESALAVTAGDQEGHKESESIDGEGNGKDVTEEEAHNVEEEQSKREAAERDSIIAREGQKAGQLGAGTYGAYMKGMGGVSVGIAVLTLIAAGQVAAILSNLFLSYWVRLPFEKQRKFHFVAIYVILVGSVGVLSVARAMVSFDRMLRASQSLHDDMIHAVLRAPISFFDTNPTGRIINRTTKDVLMCDVLLPVTMFSFVQTMLICLGTIGVVVSVNPWLLIVLVPLAASFIPLRRQFLNTSREARRLEATARSPVYAYFSEAMDGLPTIRSLVAGTLFQDEFSRRLDNFSRPYFIFFSAGRHLGFRLDSLCWLMMTATTFSSLATVSAVKGMSGVSEWLVGMSLMYVLQLAAIFQWATRQSSDVENQIVSVERIMEALFRLMEPSGGSLCIDGIDTSTLGLHDLRRRLSVIPQNPFLFSGTLRENMDPLGMNDDAKIWSALRAVQMEDQIQVMGVDFGMIGSSFETPRGKHKGTPSSRRSRVASFAISHDARADSALQGFKGMDLGGPGLDMHVTENGGNFSLGERQLLCLARAILSSTRILVCDEATANVDVETDQKIQRAIRSRFGSATVLMIAHRLNTIIDSDILLVLQAGEVLEMGHPHELLNTSKGLPESKGGFLSMVMETGPDSAASLKEMARAAWQEKRARGQEPKDDSL</sequence>
<comment type="subcellular location">
    <subcellularLocation>
        <location evidence="1">Membrane</location>
        <topology evidence="1">Multi-pass membrane protein</topology>
    </subcellularLocation>
</comment>
<dbReference type="PROSITE" id="PS50929">
    <property type="entry name" value="ABC_TM1F"/>
    <property type="match status" value="2"/>
</dbReference>
<keyword evidence="4 11" id="KW-0812">Transmembrane</keyword>
<evidence type="ECO:0000313" key="14">
    <source>
        <dbReference type="EMBL" id="TFJ85403.1"/>
    </source>
</evidence>
<dbReference type="PROSITE" id="PS50893">
    <property type="entry name" value="ABC_TRANSPORTER_2"/>
    <property type="match status" value="2"/>
</dbReference>
<keyword evidence="15" id="KW-1185">Reference proteome</keyword>
<feature type="region of interest" description="Disordered" evidence="10">
    <location>
        <begin position="872"/>
        <end position="917"/>
    </location>
</feature>
<gene>
    <name evidence="14" type="ORF">NSK_003362</name>
</gene>